<accession>A0A7G1G7F6</accession>
<dbReference type="Gene3D" id="3.30.70.1560">
    <property type="entry name" value="Alpha-L RNA-binding motif"/>
    <property type="match status" value="1"/>
</dbReference>
<dbReference type="AlphaFoldDB" id="A0A7G1G7F6"/>
<keyword evidence="2" id="KW-0413">Isomerase</keyword>
<dbReference type="SUPFAM" id="SSF55120">
    <property type="entry name" value="Pseudouridine synthase"/>
    <property type="match status" value="1"/>
</dbReference>
<dbReference type="InterPro" id="IPR042092">
    <property type="entry name" value="PsdUridine_s_RsuA/RluB/E/F_cat"/>
</dbReference>
<protein>
    <submittedName>
        <fullName evidence="5">Pseudouridine synthase</fullName>
    </submittedName>
</protein>
<dbReference type="Gene3D" id="3.30.70.580">
    <property type="entry name" value="Pseudouridine synthase I, catalytic domain, N-terminal subdomain"/>
    <property type="match status" value="1"/>
</dbReference>
<reference evidence="5 6" key="1">
    <citation type="submission" date="2018-06" db="EMBL/GenBank/DDBJ databases">
        <title>Genome sequencing of Oceanotoga sp. sy52.</title>
        <authorList>
            <person name="Mori K."/>
        </authorList>
    </citation>
    <scope>NUCLEOTIDE SEQUENCE [LARGE SCALE GENOMIC DNA]</scope>
    <source>
        <strain evidence="6">sy52</strain>
    </source>
</reference>
<proteinExistence type="inferred from homology"/>
<dbReference type="InterPro" id="IPR006145">
    <property type="entry name" value="PsdUridine_synth_RsuA/RluA"/>
</dbReference>
<name>A0A7G1G7F6_9BACT</name>
<comment type="similarity">
    <text evidence="1">Belongs to the pseudouridine synthase RsuA family.</text>
</comment>
<dbReference type="InterPro" id="IPR020103">
    <property type="entry name" value="PsdUridine_synth_cat_dom_sf"/>
</dbReference>
<dbReference type="NCBIfam" id="TIGR00093">
    <property type="entry name" value="pseudouridine synthase"/>
    <property type="match status" value="1"/>
</dbReference>
<dbReference type="PANTHER" id="PTHR47683:SF4">
    <property type="entry name" value="PSEUDOURIDINE SYNTHASE"/>
    <property type="match status" value="1"/>
</dbReference>
<dbReference type="SUPFAM" id="SSF55174">
    <property type="entry name" value="Alpha-L RNA-binding motif"/>
    <property type="match status" value="1"/>
</dbReference>
<dbReference type="InterPro" id="IPR050343">
    <property type="entry name" value="RsuA_PseudoU_synthase"/>
</dbReference>
<dbReference type="InParanoid" id="A0A7G1G7F6"/>
<evidence type="ECO:0000256" key="2">
    <source>
        <dbReference type="ARBA" id="ARBA00023235"/>
    </source>
</evidence>
<keyword evidence="6" id="KW-1185">Reference proteome</keyword>
<feature type="domain" description="RNA-binding S4" evidence="4">
    <location>
        <begin position="1"/>
        <end position="67"/>
    </location>
</feature>
<dbReference type="SMART" id="SM00363">
    <property type="entry name" value="S4"/>
    <property type="match status" value="1"/>
</dbReference>
<dbReference type="FunCoup" id="A0A7G1G7F6">
    <property type="interactions" value="181"/>
</dbReference>
<gene>
    <name evidence="5" type="ORF">OSSY52_22760</name>
</gene>
<dbReference type="PANTHER" id="PTHR47683">
    <property type="entry name" value="PSEUDOURIDINE SYNTHASE FAMILY PROTEIN-RELATED"/>
    <property type="match status" value="1"/>
</dbReference>
<evidence type="ECO:0000256" key="1">
    <source>
        <dbReference type="ARBA" id="ARBA00008348"/>
    </source>
</evidence>
<dbReference type="PROSITE" id="PS50889">
    <property type="entry name" value="S4"/>
    <property type="match status" value="1"/>
</dbReference>
<dbReference type="CDD" id="cd00165">
    <property type="entry name" value="S4"/>
    <property type="match status" value="1"/>
</dbReference>
<dbReference type="Pfam" id="PF00849">
    <property type="entry name" value="PseudoU_synth_2"/>
    <property type="match status" value="1"/>
</dbReference>
<evidence type="ECO:0000259" key="4">
    <source>
        <dbReference type="SMART" id="SM00363"/>
    </source>
</evidence>
<dbReference type="GO" id="GO:0000455">
    <property type="term" value="P:enzyme-directed rRNA pseudouridine synthesis"/>
    <property type="evidence" value="ECO:0007669"/>
    <property type="project" value="UniProtKB-ARBA"/>
</dbReference>
<organism evidence="5 6">
    <name type="scientific">Tepiditoga spiralis</name>
    <dbReference type="NCBI Taxonomy" id="2108365"/>
    <lineage>
        <taxon>Bacteria</taxon>
        <taxon>Thermotogati</taxon>
        <taxon>Thermotogota</taxon>
        <taxon>Thermotogae</taxon>
        <taxon>Petrotogales</taxon>
        <taxon>Petrotogaceae</taxon>
        <taxon>Tepiditoga</taxon>
    </lineage>
</organism>
<dbReference type="Proteomes" id="UP000516361">
    <property type="component" value="Chromosome"/>
</dbReference>
<sequence length="226" mass="26123">MRLDKYISNAKIGTRREVKALIKSGKVKVNEKIIKKSDYKVTNEIIEVNNNIITPHKKIYIMFNKPKGILSANKDYKRKTVFDLIKHPYVNELSIAGRLDLDVHGLLLLSNDGTFIHKVISPKKNVYKTYEIIFEGVFTEEKKKRLESGIKLNEFTTKPAIVSLLSKNKLELKILEGKFHQVKRMIASIDLKLIDLKRTSIGSLKVDIPEGTYRELKEFEYLSFLK</sequence>
<dbReference type="InterPro" id="IPR020094">
    <property type="entry name" value="TruA/RsuA/RluB/E/F_N"/>
</dbReference>
<dbReference type="Gene3D" id="3.10.290.10">
    <property type="entry name" value="RNA-binding S4 domain"/>
    <property type="match status" value="1"/>
</dbReference>
<dbReference type="InterPro" id="IPR000748">
    <property type="entry name" value="PsdUridine_synth_RsuA/RluB/E/F"/>
</dbReference>
<dbReference type="KEGG" id="ocy:OSSY52_22760"/>
<dbReference type="GO" id="GO:0120159">
    <property type="term" value="F:rRNA pseudouridine synthase activity"/>
    <property type="evidence" value="ECO:0007669"/>
    <property type="project" value="UniProtKB-ARBA"/>
</dbReference>
<dbReference type="RefSeq" id="WP_190614987.1">
    <property type="nucleotide sequence ID" value="NZ_AP018712.1"/>
</dbReference>
<evidence type="ECO:0000256" key="3">
    <source>
        <dbReference type="PROSITE-ProRule" id="PRU00182"/>
    </source>
</evidence>
<dbReference type="FunFam" id="3.10.290.10:FF:000003">
    <property type="entry name" value="Pseudouridine synthase"/>
    <property type="match status" value="1"/>
</dbReference>
<keyword evidence="3" id="KW-0694">RNA-binding</keyword>
<dbReference type="EMBL" id="AP018712">
    <property type="protein sequence ID" value="BBE32135.1"/>
    <property type="molecule type" value="Genomic_DNA"/>
</dbReference>
<dbReference type="InterPro" id="IPR036986">
    <property type="entry name" value="S4_RNA-bd_sf"/>
</dbReference>
<dbReference type="GO" id="GO:0003723">
    <property type="term" value="F:RNA binding"/>
    <property type="evidence" value="ECO:0007669"/>
    <property type="project" value="UniProtKB-KW"/>
</dbReference>
<evidence type="ECO:0000313" key="6">
    <source>
        <dbReference type="Proteomes" id="UP000516361"/>
    </source>
</evidence>
<dbReference type="InterPro" id="IPR002942">
    <property type="entry name" value="S4_RNA-bd"/>
</dbReference>
<dbReference type="Pfam" id="PF01479">
    <property type="entry name" value="S4"/>
    <property type="match status" value="1"/>
</dbReference>
<evidence type="ECO:0000313" key="5">
    <source>
        <dbReference type="EMBL" id="BBE32135.1"/>
    </source>
</evidence>